<dbReference type="OrthoDB" id="9796196at2"/>
<evidence type="ECO:0000256" key="7">
    <source>
        <dbReference type="ARBA" id="ARBA00022822"/>
    </source>
</evidence>
<dbReference type="RefSeq" id="WP_100919169.1">
    <property type="nucleotide sequence ID" value="NZ_CP020370.1"/>
</dbReference>
<dbReference type="InterPro" id="IPR001240">
    <property type="entry name" value="PRAI_dom"/>
</dbReference>
<evidence type="ECO:0000256" key="5">
    <source>
        <dbReference type="ARBA" id="ARBA00022272"/>
    </source>
</evidence>
<evidence type="ECO:0000256" key="9">
    <source>
        <dbReference type="ARBA" id="ARBA00023235"/>
    </source>
</evidence>
<keyword evidence="9 10" id="KW-0413">Isomerase</keyword>
<gene>
    <name evidence="10" type="primary">trpF</name>
    <name evidence="12" type="ORF">THSYN_10815</name>
</gene>
<name>A0A2K8U778_9GAMM</name>
<dbReference type="NCBIfam" id="NF002299">
    <property type="entry name" value="PRK01222.1-6"/>
    <property type="match status" value="1"/>
</dbReference>
<evidence type="ECO:0000256" key="1">
    <source>
        <dbReference type="ARBA" id="ARBA00001164"/>
    </source>
</evidence>
<dbReference type="GO" id="GO:0000162">
    <property type="term" value="P:L-tryptophan biosynthetic process"/>
    <property type="evidence" value="ECO:0007669"/>
    <property type="project" value="UniProtKB-UniRule"/>
</dbReference>
<dbReference type="InterPro" id="IPR013785">
    <property type="entry name" value="Aldolase_TIM"/>
</dbReference>
<protein>
    <recommendedName>
        <fullName evidence="5 10">N-(5'-phosphoribosyl)anthranilate isomerase</fullName>
        <shortName evidence="10">PRAI</shortName>
        <ecNumber evidence="4 10">5.3.1.24</ecNumber>
    </recommendedName>
</protein>
<proteinExistence type="inferred from homology"/>
<dbReference type="GO" id="GO:0004640">
    <property type="term" value="F:phosphoribosylanthranilate isomerase activity"/>
    <property type="evidence" value="ECO:0007669"/>
    <property type="project" value="UniProtKB-UniRule"/>
</dbReference>
<dbReference type="NCBIfam" id="NF002298">
    <property type="entry name" value="PRK01222.1-4"/>
    <property type="match status" value="1"/>
</dbReference>
<keyword evidence="7 10" id="KW-0822">Tryptophan biosynthesis</keyword>
<evidence type="ECO:0000313" key="12">
    <source>
        <dbReference type="EMBL" id="AUB81397.1"/>
    </source>
</evidence>
<dbReference type="AlphaFoldDB" id="A0A2K8U778"/>
<evidence type="ECO:0000313" key="13">
    <source>
        <dbReference type="Proteomes" id="UP000232638"/>
    </source>
</evidence>
<dbReference type="InterPro" id="IPR011060">
    <property type="entry name" value="RibuloseP-bd_barrel"/>
</dbReference>
<comment type="similarity">
    <text evidence="3 10">Belongs to the TrpF family.</text>
</comment>
<evidence type="ECO:0000256" key="4">
    <source>
        <dbReference type="ARBA" id="ARBA00012572"/>
    </source>
</evidence>
<keyword evidence="13" id="KW-1185">Reference proteome</keyword>
<dbReference type="Gene3D" id="3.20.20.70">
    <property type="entry name" value="Aldolase class I"/>
    <property type="match status" value="1"/>
</dbReference>
<keyword evidence="8 10" id="KW-0057">Aromatic amino acid biosynthesis</keyword>
<dbReference type="InterPro" id="IPR044643">
    <property type="entry name" value="TrpF_fam"/>
</dbReference>
<dbReference type="FunFam" id="3.20.20.70:FF:000075">
    <property type="entry name" value="Tryptophan biosynthesis protein TRP1"/>
    <property type="match status" value="1"/>
</dbReference>
<evidence type="ECO:0000256" key="8">
    <source>
        <dbReference type="ARBA" id="ARBA00023141"/>
    </source>
</evidence>
<dbReference type="SUPFAM" id="SSF51366">
    <property type="entry name" value="Ribulose-phoshate binding barrel"/>
    <property type="match status" value="1"/>
</dbReference>
<evidence type="ECO:0000259" key="11">
    <source>
        <dbReference type="Pfam" id="PF00697"/>
    </source>
</evidence>
<accession>A0A2K8U778</accession>
<organism evidence="12 13">
    <name type="scientific">Candidatus Thiodictyon syntrophicum</name>
    <dbReference type="NCBI Taxonomy" id="1166950"/>
    <lineage>
        <taxon>Bacteria</taxon>
        <taxon>Pseudomonadati</taxon>
        <taxon>Pseudomonadota</taxon>
        <taxon>Gammaproteobacteria</taxon>
        <taxon>Chromatiales</taxon>
        <taxon>Chromatiaceae</taxon>
        <taxon>Thiodictyon</taxon>
    </lineage>
</organism>
<dbReference type="UniPathway" id="UPA00035">
    <property type="reaction ID" value="UER00042"/>
</dbReference>
<keyword evidence="6 10" id="KW-0028">Amino-acid biosynthesis</keyword>
<dbReference type="HAMAP" id="MF_00135">
    <property type="entry name" value="PRAI"/>
    <property type="match status" value="1"/>
</dbReference>
<dbReference type="KEGG" id="tsy:THSYN_10815"/>
<reference evidence="12 13" key="1">
    <citation type="submission" date="2017-03" db="EMBL/GenBank/DDBJ databases">
        <title>Complete genome sequence of Candidatus 'Thiodictyon syntrophicum' sp. nov. strain Cad16T, a photolithoautotroph purple sulfur bacterium isolated from an alpine meromictic lake.</title>
        <authorList>
            <person name="Luedin S.M."/>
            <person name="Pothier J.F."/>
            <person name="Danza F."/>
            <person name="Storelli N."/>
            <person name="Wittwer M."/>
            <person name="Tonolla M."/>
        </authorList>
    </citation>
    <scope>NUCLEOTIDE SEQUENCE [LARGE SCALE GENOMIC DNA]</scope>
    <source>
        <strain evidence="12 13">Cad16T</strain>
    </source>
</reference>
<feature type="domain" description="N-(5'phosphoribosyl) anthranilate isomerase (PRAI)" evidence="11">
    <location>
        <begin position="6"/>
        <end position="201"/>
    </location>
</feature>
<dbReference type="Proteomes" id="UP000232638">
    <property type="component" value="Chromosome"/>
</dbReference>
<dbReference type="Pfam" id="PF00697">
    <property type="entry name" value="PRAI"/>
    <property type="match status" value="1"/>
</dbReference>
<dbReference type="EMBL" id="CP020370">
    <property type="protein sequence ID" value="AUB81397.1"/>
    <property type="molecule type" value="Genomic_DNA"/>
</dbReference>
<evidence type="ECO:0000256" key="10">
    <source>
        <dbReference type="HAMAP-Rule" id="MF_00135"/>
    </source>
</evidence>
<evidence type="ECO:0000256" key="6">
    <source>
        <dbReference type="ARBA" id="ARBA00022605"/>
    </source>
</evidence>
<dbReference type="CDD" id="cd00405">
    <property type="entry name" value="PRAI"/>
    <property type="match status" value="1"/>
</dbReference>
<evidence type="ECO:0000256" key="2">
    <source>
        <dbReference type="ARBA" id="ARBA00004664"/>
    </source>
</evidence>
<comment type="pathway">
    <text evidence="2 10">Amino-acid biosynthesis; L-tryptophan biosynthesis; L-tryptophan from chorismate: step 3/5.</text>
</comment>
<sequence>MTRTRVKICGLTRPQDVAAAVAAGADAIGLVFYPPSPRAVTPALARELCGLLPPFVSAVGLFVDESAAQIRRILEQVQLDLVQFHGEEPPALCESVGRRWLKAIRMRPGVDLPALAEHYQGAAGLLLDAYDPALPGGTGAAFDWGRIPPGLASRIVLAGGLDPTNVAGAIARVRPYAVDVSGGVEAARGQKDPAKIYAFMQGVRDGDSARNSF</sequence>
<evidence type="ECO:0000256" key="3">
    <source>
        <dbReference type="ARBA" id="ARBA00007571"/>
    </source>
</evidence>
<comment type="catalytic activity">
    <reaction evidence="1 10">
        <text>N-(5-phospho-beta-D-ribosyl)anthranilate = 1-(2-carboxyphenylamino)-1-deoxy-D-ribulose 5-phosphate</text>
        <dbReference type="Rhea" id="RHEA:21540"/>
        <dbReference type="ChEBI" id="CHEBI:18277"/>
        <dbReference type="ChEBI" id="CHEBI:58613"/>
        <dbReference type="EC" id="5.3.1.24"/>
    </reaction>
</comment>
<dbReference type="EC" id="5.3.1.24" evidence="4 10"/>
<dbReference type="PANTHER" id="PTHR42894">
    <property type="entry name" value="N-(5'-PHOSPHORIBOSYL)ANTHRANILATE ISOMERASE"/>
    <property type="match status" value="1"/>
</dbReference>
<dbReference type="PANTHER" id="PTHR42894:SF1">
    <property type="entry name" value="N-(5'-PHOSPHORIBOSYL)ANTHRANILATE ISOMERASE"/>
    <property type="match status" value="1"/>
</dbReference>